<reference evidence="2" key="1">
    <citation type="submission" date="2016-03" db="EMBL/GenBank/DDBJ databases">
        <title>Complete genome sequence of the type strain Actinoalloteichus hymeniacidonis DSM 45092.</title>
        <authorList>
            <person name="Schaffert L."/>
            <person name="Albersmeier A."/>
            <person name="Winkler A."/>
            <person name="Kalinowski J."/>
            <person name="Zotchev S."/>
            <person name="Ruckert C."/>
        </authorList>
    </citation>
    <scope>NUCLEOTIDE SEQUENCE [LARGE SCALE GENOMIC DNA]</scope>
    <source>
        <strain evidence="2">HPA177(T) (DSM 45092(T))</strain>
    </source>
</reference>
<dbReference type="RefSeq" id="WP_069852738.1">
    <property type="nucleotide sequence ID" value="NZ_CP014859.1"/>
</dbReference>
<gene>
    <name evidence="1" type="ORF">TL08_25775</name>
</gene>
<name>A0AAC9N100_9PSEU</name>
<sequence>MSTTTEHVELREDLRRLVETRLLDPVELLLPTADTDLRERLRVDAEVWAAQLLGPDDQLAVGLLAKLIAALYPGDVAFDPPATWWRTPLGAVTVRRLGHPGAAKVSAAVAGSMLGITRQGVHDLVKRGKLVGHPDGGVVTESIRARLQGLHRTQAGDVHV</sequence>
<dbReference type="KEGG" id="ahm:TL08_25775"/>
<dbReference type="AlphaFoldDB" id="A0AAC9N100"/>
<dbReference type="Proteomes" id="UP000095210">
    <property type="component" value="Chromosome"/>
</dbReference>
<proteinExistence type="predicted"/>
<dbReference type="EMBL" id="CP014859">
    <property type="protein sequence ID" value="AOS65925.1"/>
    <property type="molecule type" value="Genomic_DNA"/>
</dbReference>
<organism evidence="1 2">
    <name type="scientific">Actinoalloteichus hymeniacidonis</name>
    <dbReference type="NCBI Taxonomy" id="340345"/>
    <lineage>
        <taxon>Bacteria</taxon>
        <taxon>Bacillati</taxon>
        <taxon>Actinomycetota</taxon>
        <taxon>Actinomycetes</taxon>
        <taxon>Pseudonocardiales</taxon>
        <taxon>Pseudonocardiaceae</taxon>
        <taxon>Actinoalloteichus</taxon>
    </lineage>
</organism>
<protein>
    <submittedName>
        <fullName evidence="1">Uncharacterized protein</fullName>
    </submittedName>
</protein>
<evidence type="ECO:0000313" key="2">
    <source>
        <dbReference type="Proteomes" id="UP000095210"/>
    </source>
</evidence>
<evidence type="ECO:0000313" key="1">
    <source>
        <dbReference type="EMBL" id="AOS65925.1"/>
    </source>
</evidence>
<accession>A0AAC9N100</accession>
<keyword evidence="2" id="KW-1185">Reference proteome</keyword>